<evidence type="ECO:0000313" key="2">
    <source>
        <dbReference type="EMBL" id="SVB25584.1"/>
    </source>
</evidence>
<sequence length="63" mass="7207">MVTSESDEIKKLQKTISELQIELRFLQETVSVLMGAMMEENDSEEFFGNTETSNPAFRLNMGM</sequence>
<reference evidence="2" key="1">
    <citation type="submission" date="2018-05" db="EMBL/GenBank/DDBJ databases">
        <authorList>
            <person name="Lanie J.A."/>
            <person name="Ng W.-L."/>
            <person name="Kazmierczak K.M."/>
            <person name="Andrzejewski T.M."/>
            <person name="Davidsen T.M."/>
            <person name="Wayne K.J."/>
            <person name="Tettelin H."/>
            <person name="Glass J.I."/>
            <person name="Rusch D."/>
            <person name="Podicherti R."/>
            <person name="Tsui H.-C.T."/>
            <person name="Winkler M.E."/>
        </authorList>
    </citation>
    <scope>NUCLEOTIDE SEQUENCE</scope>
</reference>
<accession>A0A382CIC1</accession>
<protein>
    <submittedName>
        <fullName evidence="2">Uncharacterized protein</fullName>
    </submittedName>
</protein>
<keyword evidence="1" id="KW-0175">Coiled coil</keyword>
<name>A0A382CIC1_9ZZZZ</name>
<dbReference type="EMBL" id="UINC01034555">
    <property type="protein sequence ID" value="SVB25584.1"/>
    <property type="molecule type" value="Genomic_DNA"/>
</dbReference>
<dbReference type="AlphaFoldDB" id="A0A382CIC1"/>
<gene>
    <name evidence="2" type="ORF">METZ01_LOCUS178438</name>
</gene>
<evidence type="ECO:0000256" key="1">
    <source>
        <dbReference type="SAM" id="Coils"/>
    </source>
</evidence>
<proteinExistence type="predicted"/>
<organism evidence="2">
    <name type="scientific">marine metagenome</name>
    <dbReference type="NCBI Taxonomy" id="408172"/>
    <lineage>
        <taxon>unclassified sequences</taxon>
        <taxon>metagenomes</taxon>
        <taxon>ecological metagenomes</taxon>
    </lineage>
</organism>
<feature type="coiled-coil region" evidence="1">
    <location>
        <begin position="2"/>
        <end position="29"/>
    </location>
</feature>